<keyword evidence="1" id="KW-0732">Signal</keyword>
<protein>
    <recommendedName>
        <fullName evidence="2">Cytidyltransferase-like domain-containing protein</fullName>
    </recommendedName>
</protein>
<evidence type="ECO:0000313" key="3">
    <source>
        <dbReference type="EMBL" id="CAE0412678.1"/>
    </source>
</evidence>
<dbReference type="Gene3D" id="3.40.50.620">
    <property type="entry name" value="HUPs"/>
    <property type="match status" value="1"/>
</dbReference>
<reference evidence="3" key="1">
    <citation type="submission" date="2021-01" db="EMBL/GenBank/DDBJ databases">
        <authorList>
            <person name="Corre E."/>
            <person name="Pelletier E."/>
            <person name="Niang G."/>
            <person name="Scheremetjew M."/>
            <person name="Finn R."/>
            <person name="Kale V."/>
            <person name="Holt S."/>
            <person name="Cochrane G."/>
            <person name="Meng A."/>
            <person name="Brown T."/>
            <person name="Cohen L."/>
        </authorList>
    </citation>
    <scope>NUCLEOTIDE SEQUENCE</scope>
    <source>
        <strain evidence="3">CCMP127</strain>
    </source>
</reference>
<evidence type="ECO:0000259" key="2">
    <source>
        <dbReference type="Pfam" id="PF01467"/>
    </source>
</evidence>
<dbReference type="InterPro" id="IPR014729">
    <property type="entry name" value="Rossmann-like_a/b/a_fold"/>
</dbReference>
<dbReference type="NCBIfam" id="TIGR00125">
    <property type="entry name" value="cyt_tran_rel"/>
    <property type="match status" value="1"/>
</dbReference>
<feature type="domain" description="Cytidyltransferase-like" evidence="2">
    <location>
        <begin position="279"/>
        <end position="419"/>
    </location>
</feature>
<dbReference type="InterPro" id="IPR004821">
    <property type="entry name" value="Cyt_trans-like"/>
</dbReference>
<organism evidence="3">
    <name type="scientific">Amphora coffeiformis</name>
    <dbReference type="NCBI Taxonomy" id="265554"/>
    <lineage>
        <taxon>Eukaryota</taxon>
        <taxon>Sar</taxon>
        <taxon>Stramenopiles</taxon>
        <taxon>Ochrophyta</taxon>
        <taxon>Bacillariophyta</taxon>
        <taxon>Bacillariophyceae</taxon>
        <taxon>Bacillariophycidae</taxon>
        <taxon>Thalassiophysales</taxon>
        <taxon>Catenulaceae</taxon>
        <taxon>Amphora</taxon>
    </lineage>
</organism>
<name>A0A7S3P962_9STRA</name>
<dbReference type="GO" id="GO:0015937">
    <property type="term" value="P:coenzyme A biosynthetic process"/>
    <property type="evidence" value="ECO:0007669"/>
    <property type="project" value="TreeGrafter"/>
</dbReference>
<dbReference type="Pfam" id="PF01467">
    <property type="entry name" value="CTP_transf_like"/>
    <property type="match status" value="1"/>
</dbReference>
<proteinExistence type="predicted"/>
<dbReference type="PANTHER" id="PTHR10695:SF46">
    <property type="entry name" value="BIFUNCTIONAL COENZYME A SYNTHASE-RELATED"/>
    <property type="match status" value="1"/>
</dbReference>
<dbReference type="AlphaFoldDB" id="A0A7S3P962"/>
<dbReference type="GO" id="GO:0004140">
    <property type="term" value="F:dephospho-CoA kinase activity"/>
    <property type="evidence" value="ECO:0007669"/>
    <property type="project" value="TreeGrafter"/>
</dbReference>
<evidence type="ECO:0000256" key="1">
    <source>
        <dbReference type="SAM" id="SignalP"/>
    </source>
</evidence>
<dbReference type="PANTHER" id="PTHR10695">
    <property type="entry name" value="DEPHOSPHO-COA KINASE-RELATED"/>
    <property type="match status" value="1"/>
</dbReference>
<accession>A0A7S3P962</accession>
<dbReference type="SUPFAM" id="SSF52374">
    <property type="entry name" value="Nucleotidylyl transferase"/>
    <property type="match status" value="1"/>
</dbReference>
<gene>
    <name evidence="3" type="ORF">ACOF00016_LOCUS9938</name>
</gene>
<feature type="signal peptide" evidence="1">
    <location>
        <begin position="1"/>
        <end position="20"/>
    </location>
</feature>
<feature type="chain" id="PRO_5031321520" description="Cytidyltransferase-like domain-containing protein" evidence="1">
    <location>
        <begin position="21"/>
        <end position="435"/>
    </location>
</feature>
<dbReference type="EMBL" id="HBIM01012084">
    <property type="protein sequence ID" value="CAE0412678.1"/>
    <property type="molecule type" value="Transcribed_RNA"/>
</dbReference>
<sequence length="435" mass="47552">MRSLSCTLLLFVALVGKATNAFVSVARAPGARAAQKLDIPRCLASTADDKDSDKAKYDHTLAILAMPSTSVDRIVNDAILVAAVESSNKLSVVLRCEGRDKPTLASLRRYVGEIYSQLWDCVMEQGENLVDLDVVVYPQNLPNAAPESWIDIQPDLDCVCSHDALCGWVSEAATGRGTRFQDSRGIGGVEDHVAALNRERKSRGLNPVDALPVQLSGPVLEDPSGTVVFLEDDDGLTSNVKYQIDCRDDTSEVNDEGCGLLSGAIASREHAELYDHVTVGGTFDGLHFGHRKLLTLAVSSVTPVTGKLLVGVTMDEMLTRKKYAEYIPSLKDRMEAVRKFLHRLAPGITNRVKLVPIGDAFGPPGQPDSHFDALVLSHETLATGHLLNEHRKSLGLQPLKLLCTLRTEQYGMSSTALRRKRWNEMQRKAEKNVTK</sequence>